<dbReference type="PANTHER" id="PTHR10671">
    <property type="entry name" value="EPITHELIAL MEMBRANE PROTEIN-RELATED"/>
    <property type="match status" value="1"/>
</dbReference>
<accession>A0A6J3QH39</accession>
<dbReference type="Gene3D" id="1.20.140.150">
    <property type="match status" value="1"/>
</dbReference>
<feature type="transmembrane region" description="Helical" evidence="6">
    <location>
        <begin position="57"/>
        <end position="81"/>
    </location>
</feature>
<evidence type="ECO:0000256" key="6">
    <source>
        <dbReference type="SAM" id="Phobius"/>
    </source>
</evidence>
<dbReference type="RefSeq" id="XP_033701537.1">
    <property type="nucleotide sequence ID" value="XM_033845646.1"/>
</dbReference>
<dbReference type="CTD" id="4818"/>
<dbReference type="InterPro" id="IPR004031">
    <property type="entry name" value="PMP22/EMP/MP20/Claudin"/>
</dbReference>
<dbReference type="InterPro" id="IPR004032">
    <property type="entry name" value="PMP22_EMP_MP20"/>
</dbReference>
<dbReference type="InParanoid" id="A0A6J3QH39"/>
<dbReference type="AlphaFoldDB" id="A0A6J3QH39"/>
<dbReference type="Proteomes" id="UP000245320">
    <property type="component" value="Chromosome 19"/>
</dbReference>
<protein>
    <submittedName>
        <fullName evidence="9">Protein NKG7 isoform X1</fullName>
    </submittedName>
</protein>
<dbReference type="InterPro" id="IPR050579">
    <property type="entry name" value="PMP-22/EMP/MP20-like"/>
</dbReference>
<gene>
    <name evidence="9" type="primary">NKG7</name>
</gene>
<keyword evidence="4 6" id="KW-1133">Transmembrane helix</keyword>
<evidence type="ECO:0000313" key="9">
    <source>
        <dbReference type="RefSeq" id="XP_033701537.1"/>
    </source>
</evidence>
<keyword evidence="7" id="KW-0732">Signal</keyword>
<dbReference type="OrthoDB" id="9427654at2759"/>
<evidence type="ECO:0000256" key="7">
    <source>
        <dbReference type="SAM" id="SignalP"/>
    </source>
</evidence>
<sequence>MEPCRSLALLTSSLGLLSLLVALSTNFWFVAEGPSSSSHSGLWPRGDQGSVEGYIRVTQSFCILAVLWGLISVSFLVMSCIPSLSAAGRGPIVSTFIAFAAGKDSGLRLGRWDLVSFRGGAEPSFLSPSPALSLLVATVVYTIERWKQPGHPQIDSFFSWSFYLGWVSTVLFLCAGDCCPGEFQGWIGAQLGALREQGRSQGLTSLCQPRWPESGSSLQGPPAWL</sequence>
<dbReference type="PROSITE" id="PS01222">
    <property type="entry name" value="PMP22_2"/>
    <property type="match status" value="1"/>
</dbReference>
<proteinExistence type="inferred from homology"/>
<comment type="subcellular location">
    <subcellularLocation>
        <location evidence="1">Membrane</location>
        <topology evidence="1">Multi-pass membrane protein</topology>
    </subcellularLocation>
</comment>
<evidence type="ECO:0000256" key="4">
    <source>
        <dbReference type="ARBA" id="ARBA00022989"/>
    </source>
</evidence>
<keyword evidence="3 6" id="KW-0812">Transmembrane</keyword>
<evidence type="ECO:0000313" key="8">
    <source>
        <dbReference type="Proteomes" id="UP000245320"/>
    </source>
</evidence>
<feature type="signal peptide" evidence="7">
    <location>
        <begin position="1"/>
        <end position="24"/>
    </location>
</feature>
<dbReference type="PANTHER" id="PTHR10671:SF34">
    <property type="entry name" value="PROTEIN NKG7"/>
    <property type="match status" value="1"/>
</dbReference>
<reference evidence="9" key="1">
    <citation type="submission" date="2025-08" db="UniProtKB">
        <authorList>
            <consortium name="RefSeq"/>
        </authorList>
    </citation>
    <scope>IDENTIFICATION</scope>
    <source>
        <tissue evidence="9">Spleen</tissue>
    </source>
</reference>
<dbReference type="GO" id="GO:0005886">
    <property type="term" value="C:plasma membrane"/>
    <property type="evidence" value="ECO:0007669"/>
    <property type="project" value="TreeGrafter"/>
</dbReference>
<name>A0A6J3QH39_TURTR</name>
<evidence type="ECO:0000256" key="1">
    <source>
        <dbReference type="ARBA" id="ARBA00004141"/>
    </source>
</evidence>
<keyword evidence="8" id="KW-1185">Reference proteome</keyword>
<feature type="chain" id="PRO_5026799520" evidence="7">
    <location>
        <begin position="25"/>
        <end position="225"/>
    </location>
</feature>
<evidence type="ECO:0000256" key="3">
    <source>
        <dbReference type="ARBA" id="ARBA00022692"/>
    </source>
</evidence>
<organism evidence="8 9">
    <name type="scientific">Tursiops truncatus</name>
    <name type="common">Atlantic bottle-nosed dolphin</name>
    <name type="synonym">Delphinus truncatus</name>
    <dbReference type="NCBI Taxonomy" id="9739"/>
    <lineage>
        <taxon>Eukaryota</taxon>
        <taxon>Metazoa</taxon>
        <taxon>Chordata</taxon>
        <taxon>Craniata</taxon>
        <taxon>Vertebrata</taxon>
        <taxon>Euteleostomi</taxon>
        <taxon>Mammalia</taxon>
        <taxon>Eutheria</taxon>
        <taxon>Laurasiatheria</taxon>
        <taxon>Artiodactyla</taxon>
        <taxon>Whippomorpha</taxon>
        <taxon>Cetacea</taxon>
        <taxon>Odontoceti</taxon>
        <taxon>Delphinidae</taxon>
        <taxon>Tursiops</taxon>
    </lineage>
</organism>
<evidence type="ECO:0000256" key="2">
    <source>
        <dbReference type="ARBA" id="ARBA00006864"/>
    </source>
</evidence>
<comment type="similarity">
    <text evidence="2">Belongs to the PMP-22/EMP/MP20 family.</text>
</comment>
<keyword evidence="5 6" id="KW-0472">Membrane</keyword>
<evidence type="ECO:0000256" key="5">
    <source>
        <dbReference type="ARBA" id="ARBA00023136"/>
    </source>
</evidence>
<dbReference type="Pfam" id="PF00822">
    <property type="entry name" value="PMP22_Claudin"/>
    <property type="match status" value="1"/>
</dbReference>